<feature type="non-terminal residue" evidence="5">
    <location>
        <position position="1"/>
    </location>
</feature>
<comment type="caution">
    <text evidence="5">The sequence shown here is derived from an EMBL/GenBank/DDBJ whole genome shotgun (WGS) entry which is preliminary data.</text>
</comment>
<name>A0A8S3YXK9_9EUPU</name>
<gene>
    <name evidence="5" type="ORF">CUNI_LOCUS6516</name>
</gene>
<feature type="domain" description="C-type lectin" evidence="3">
    <location>
        <begin position="163"/>
        <end position="289"/>
    </location>
</feature>
<evidence type="ECO:0000259" key="4">
    <source>
        <dbReference type="PROSITE" id="PS51670"/>
    </source>
</evidence>
<dbReference type="Gene3D" id="3.10.100.10">
    <property type="entry name" value="Mannose-Binding Protein A, subunit A"/>
    <property type="match status" value="8"/>
</dbReference>
<dbReference type="SMART" id="SM00254">
    <property type="entry name" value="ShKT"/>
    <property type="match status" value="2"/>
</dbReference>
<organism evidence="5 6">
    <name type="scientific">Candidula unifasciata</name>
    <dbReference type="NCBI Taxonomy" id="100452"/>
    <lineage>
        <taxon>Eukaryota</taxon>
        <taxon>Metazoa</taxon>
        <taxon>Spiralia</taxon>
        <taxon>Lophotrochozoa</taxon>
        <taxon>Mollusca</taxon>
        <taxon>Gastropoda</taxon>
        <taxon>Heterobranchia</taxon>
        <taxon>Euthyneura</taxon>
        <taxon>Panpulmonata</taxon>
        <taxon>Eupulmonata</taxon>
        <taxon>Stylommatophora</taxon>
        <taxon>Helicina</taxon>
        <taxon>Helicoidea</taxon>
        <taxon>Geomitridae</taxon>
        <taxon>Candidula</taxon>
    </lineage>
</organism>
<evidence type="ECO:0000256" key="2">
    <source>
        <dbReference type="PROSITE-ProRule" id="PRU01005"/>
    </source>
</evidence>
<dbReference type="Proteomes" id="UP000678393">
    <property type="component" value="Unassembled WGS sequence"/>
</dbReference>
<dbReference type="SMART" id="SM00034">
    <property type="entry name" value="CLECT"/>
    <property type="match status" value="7"/>
</dbReference>
<feature type="domain" description="C-type lectin" evidence="3">
    <location>
        <begin position="881"/>
        <end position="940"/>
    </location>
</feature>
<comment type="caution">
    <text evidence="2">Lacks conserved residue(s) required for the propagation of feature annotation.</text>
</comment>
<proteinExistence type="predicted"/>
<feature type="domain" description="C-type lectin" evidence="3">
    <location>
        <begin position="302"/>
        <end position="411"/>
    </location>
</feature>
<dbReference type="InterPro" id="IPR016187">
    <property type="entry name" value="CTDL_fold"/>
</dbReference>
<feature type="domain" description="ShKT" evidence="4">
    <location>
        <begin position="838"/>
        <end position="873"/>
    </location>
</feature>
<dbReference type="InterPro" id="IPR003582">
    <property type="entry name" value="ShKT_dom"/>
</dbReference>
<evidence type="ECO:0000313" key="6">
    <source>
        <dbReference type="Proteomes" id="UP000678393"/>
    </source>
</evidence>
<dbReference type="EMBL" id="CAJHNH020001001">
    <property type="protein sequence ID" value="CAG5120958.1"/>
    <property type="molecule type" value="Genomic_DNA"/>
</dbReference>
<evidence type="ECO:0000259" key="3">
    <source>
        <dbReference type="PROSITE" id="PS50041"/>
    </source>
</evidence>
<dbReference type="CDD" id="cd00037">
    <property type="entry name" value="CLECT"/>
    <property type="match status" value="5"/>
</dbReference>
<dbReference type="InterPro" id="IPR016186">
    <property type="entry name" value="C-type_lectin-like/link_sf"/>
</dbReference>
<dbReference type="SUPFAM" id="SSF56436">
    <property type="entry name" value="C-type lectin-like"/>
    <property type="match status" value="7"/>
</dbReference>
<feature type="domain" description="ShKT" evidence="4">
    <location>
        <begin position="797"/>
        <end position="834"/>
    </location>
</feature>
<reference evidence="5" key="1">
    <citation type="submission" date="2021-04" db="EMBL/GenBank/DDBJ databases">
        <authorList>
            <consortium name="Molecular Ecology Group"/>
        </authorList>
    </citation>
    <scope>NUCLEOTIDE SEQUENCE</scope>
</reference>
<dbReference type="AlphaFoldDB" id="A0A8S3YXK9"/>
<evidence type="ECO:0000313" key="5">
    <source>
        <dbReference type="EMBL" id="CAG5120958.1"/>
    </source>
</evidence>
<feature type="domain" description="C-type lectin" evidence="3">
    <location>
        <begin position="748"/>
        <end position="867"/>
    </location>
</feature>
<feature type="domain" description="C-type lectin" evidence="3">
    <location>
        <begin position="21"/>
        <end position="145"/>
    </location>
</feature>
<dbReference type="PANTHER" id="PTHR22803">
    <property type="entry name" value="MANNOSE, PHOSPHOLIPASE, LECTIN RECEPTOR RELATED"/>
    <property type="match status" value="1"/>
</dbReference>
<sequence>VCVYTSTAQCVCPYGWKDYTGGVSCYLITDYQVRYSFDRAVDQCTAHQGQLISIDDQNEMTWLSKEIQQISTAGLPPKMAWWIGIEDKGQGQGVKYLNGSEVSVDLLPWSGGVSQPPATSRRCGSFMNSTMYLSDCSSWFGFVCERSKALPLLCDVEDAWVFINGSCFKYFPTQMTWYLAKSTCEQFEADLPKVITAEEVAFIWDKTKMSSTLSWIGLKSDITSRSYTWTDGSLLDPSLTWWNTNQPQDLTYIMYSDPDICGLISGNGTRRLSSWMTDDCNERHSFTCSKPQGYCADGWIFHQGMCIKFFPKYFLSWVSARDYCQSMGADLIIIPTQSFQDLVNVYLKELSDAGVESFWLGIEDSANQTFSWVDHRYNMSWTNWAGGPPMNKPGSREVAFISTGDKNGKWQLTSDLSARKAFACYISSTKTVKDVSLPLDIECPDQWEVAGDTCVMISYNAASWSLANNYCQQLQSQLMVINSAAAQSFLNHRIATGQFWIGLSDRPAEGTFTWVNGTKLDLANWATGQPDNRGNENCVTLRASWEGAKWFDLACQEENNYICQRQPLNKSASAYPETTASTVPYSARCGVFWEDRPGTNFCYQFRDTALSWADALETCNSFNGSLASIASRDEQSYLEGRLNSLTSVNFWIGASDRRREAGWQWEDGTPFAYLNWFPGEPNDQVTEDCVALNTKTTMWYDYPCNQRLGFVCKKVADPNQVTPLPTVAVPNVLRVGQYYGCPIGWLAYDSSCYLMRTVPTTWMDAHVACRQEGAALASVGSDLENKFIWSQLPKEACRNAHSNDSQCQAWADTNECQKNPSWMSVNCRMACSLCTQTCSDKHTHYECRFWASIGECRQNPDWMWENCALSCGCDASINEGFWLGLNDRQSQMTFVWDDLSPVTFTNWLPNEPNNYLGRHEDCVKIHTNDGQWSDEKCEQKNTGYICEKKMAVLDTPTISPDKIGCPIAGFAYGSTCFVIIDSPKTWLDAKNYCSMKNATLATITDSVTGAFITSELLHKTASYWIGLFSVAGMYRWDSGHEIEYLAWSPSHT</sequence>
<dbReference type="OrthoDB" id="6067009at2759"/>
<feature type="domain" description="C-type lectin" evidence="3">
    <location>
        <begin position="450"/>
        <end position="564"/>
    </location>
</feature>
<evidence type="ECO:0008006" key="7">
    <source>
        <dbReference type="Google" id="ProtNLM"/>
    </source>
</evidence>
<dbReference type="PROSITE" id="PS51670">
    <property type="entry name" value="SHKT"/>
    <property type="match status" value="2"/>
</dbReference>
<accession>A0A8S3YXK9</accession>
<protein>
    <recommendedName>
        <fullName evidence="7">MRC1</fullName>
    </recommendedName>
</protein>
<dbReference type="PROSITE" id="PS00615">
    <property type="entry name" value="C_TYPE_LECTIN_1"/>
    <property type="match status" value="2"/>
</dbReference>
<dbReference type="PROSITE" id="PS50041">
    <property type="entry name" value="C_TYPE_LECTIN_2"/>
    <property type="match status" value="8"/>
</dbReference>
<dbReference type="Pfam" id="PF00059">
    <property type="entry name" value="Lectin_C"/>
    <property type="match status" value="7"/>
</dbReference>
<keyword evidence="1" id="KW-1015">Disulfide bond</keyword>
<feature type="non-terminal residue" evidence="5">
    <location>
        <position position="1052"/>
    </location>
</feature>
<dbReference type="InterPro" id="IPR018378">
    <property type="entry name" value="C-type_lectin_CS"/>
</dbReference>
<dbReference type="Pfam" id="PF01549">
    <property type="entry name" value="ShK"/>
    <property type="match status" value="2"/>
</dbReference>
<dbReference type="InterPro" id="IPR001304">
    <property type="entry name" value="C-type_lectin-like"/>
</dbReference>
<keyword evidence="6" id="KW-1185">Reference proteome</keyword>
<evidence type="ECO:0000256" key="1">
    <source>
        <dbReference type="ARBA" id="ARBA00023157"/>
    </source>
</evidence>
<feature type="domain" description="C-type lectin" evidence="3">
    <location>
        <begin position="972"/>
        <end position="1052"/>
    </location>
</feature>
<dbReference type="InterPro" id="IPR050111">
    <property type="entry name" value="C-type_lectin/snaclec_domain"/>
</dbReference>
<feature type="domain" description="C-type lectin" evidence="3">
    <location>
        <begin position="598"/>
        <end position="713"/>
    </location>
</feature>